<dbReference type="Proteomes" id="UP001431783">
    <property type="component" value="Unassembled WGS sequence"/>
</dbReference>
<sequence>MVLSEKAVYNTDINGQAVKCSWDKTSGYPTKAPVAGQTLTRTQYPYAAQMQDQILQDTQAYMYGQFAGYQQYYMGMGMQVPATWHGIPGQLHLATNPQQIETWDNISTNRPRVSPATVSTR</sequence>
<name>A0AAW1V0I5_9CUCU</name>
<dbReference type="AlphaFoldDB" id="A0AAW1V0I5"/>
<protein>
    <submittedName>
        <fullName evidence="1">Uncharacterized protein</fullName>
    </submittedName>
</protein>
<proteinExistence type="predicted"/>
<evidence type="ECO:0000313" key="1">
    <source>
        <dbReference type="EMBL" id="KAK9885631.1"/>
    </source>
</evidence>
<accession>A0AAW1V0I5</accession>
<keyword evidence="2" id="KW-1185">Reference proteome</keyword>
<reference evidence="1 2" key="1">
    <citation type="submission" date="2023-03" db="EMBL/GenBank/DDBJ databases">
        <title>Genome insight into feeding habits of ladybird beetles.</title>
        <authorList>
            <person name="Li H.-S."/>
            <person name="Huang Y.-H."/>
            <person name="Pang H."/>
        </authorList>
    </citation>
    <scope>NUCLEOTIDE SEQUENCE [LARGE SCALE GENOMIC DNA]</scope>
    <source>
        <strain evidence="1">SYSU_2023b</strain>
        <tissue evidence="1">Whole body</tissue>
    </source>
</reference>
<dbReference type="EMBL" id="JARQZJ010000096">
    <property type="protein sequence ID" value="KAK9885631.1"/>
    <property type="molecule type" value="Genomic_DNA"/>
</dbReference>
<comment type="caution">
    <text evidence="1">The sequence shown here is derived from an EMBL/GenBank/DDBJ whole genome shotgun (WGS) entry which is preliminary data.</text>
</comment>
<organism evidence="1 2">
    <name type="scientific">Henosepilachna vigintioctopunctata</name>
    <dbReference type="NCBI Taxonomy" id="420089"/>
    <lineage>
        <taxon>Eukaryota</taxon>
        <taxon>Metazoa</taxon>
        <taxon>Ecdysozoa</taxon>
        <taxon>Arthropoda</taxon>
        <taxon>Hexapoda</taxon>
        <taxon>Insecta</taxon>
        <taxon>Pterygota</taxon>
        <taxon>Neoptera</taxon>
        <taxon>Endopterygota</taxon>
        <taxon>Coleoptera</taxon>
        <taxon>Polyphaga</taxon>
        <taxon>Cucujiformia</taxon>
        <taxon>Coccinelloidea</taxon>
        <taxon>Coccinellidae</taxon>
        <taxon>Epilachninae</taxon>
        <taxon>Epilachnini</taxon>
        <taxon>Henosepilachna</taxon>
    </lineage>
</organism>
<evidence type="ECO:0000313" key="2">
    <source>
        <dbReference type="Proteomes" id="UP001431783"/>
    </source>
</evidence>
<gene>
    <name evidence="1" type="ORF">WA026_012395</name>
</gene>